<dbReference type="InterPro" id="IPR000639">
    <property type="entry name" value="Epox_hydrolase-like"/>
</dbReference>
<evidence type="ECO:0000313" key="2">
    <source>
        <dbReference type="EMBL" id="KAH7018399.1"/>
    </source>
</evidence>
<dbReference type="PANTHER" id="PTHR43798:SF33">
    <property type="entry name" value="HYDROLASE, PUTATIVE (AFU_ORTHOLOGUE AFUA_2G14860)-RELATED"/>
    <property type="match status" value="1"/>
</dbReference>
<evidence type="ECO:0000259" key="1">
    <source>
        <dbReference type="Pfam" id="PF12697"/>
    </source>
</evidence>
<keyword evidence="3" id="KW-1185">Reference proteome</keyword>
<keyword evidence="2" id="KW-0378">Hydrolase</keyword>
<organism evidence="2 3">
    <name type="scientific">Microdochium trichocladiopsis</name>
    <dbReference type="NCBI Taxonomy" id="1682393"/>
    <lineage>
        <taxon>Eukaryota</taxon>
        <taxon>Fungi</taxon>
        <taxon>Dikarya</taxon>
        <taxon>Ascomycota</taxon>
        <taxon>Pezizomycotina</taxon>
        <taxon>Sordariomycetes</taxon>
        <taxon>Xylariomycetidae</taxon>
        <taxon>Xylariales</taxon>
        <taxon>Microdochiaceae</taxon>
        <taxon>Microdochium</taxon>
    </lineage>
</organism>
<dbReference type="InterPro" id="IPR000073">
    <property type="entry name" value="AB_hydrolase_1"/>
</dbReference>
<dbReference type="InterPro" id="IPR050266">
    <property type="entry name" value="AB_hydrolase_sf"/>
</dbReference>
<dbReference type="Gene3D" id="3.40.50.1820">
    <property type="entry name" value="alpha/beta hydrolase"/>
    <property type="match status" value="1"/>
</dbReference>
<dbReference type="PRINTS" id="PR00412">
    <property type="entry name" value="EPOXHYDRLASE"/>
</dbReference>
<sequence length="278" mass="30950">MSGAHLSRDDCDLFYTIHGPSSGLPVLLIHGWTCDMTDWSFQLPFLLQTHKCFRVIAMDLRGHGASRTLQADGHTETDMSPTAMAEDAAEILRRSGVDDSNKAIIIAHSLGTTVGIELSHGHPSLVKGLVLLDPSYQAPLHMFLGLVEQLKDDYETALASCFEALYPSETPEYIKTWNLLRALSMDKGAAIRSVEQQVECLLPSGVEYARRTRVKVPRLVMSSAGQFLDAIREAGWDDELDRLELLEAGGHWMMKTKPDEVNRLIQSWLEGRSFIDTP</sequence>
<dbReference type="InterPro" id="IPR029058">
    <property type="entry name" value="AB_hydrolase_fold"/>
</dbReference>
<reference evidence="2" key="1">
    <citation type="journal article" date="2021" name="Nat. Commun.">
        <title>Genetic determinants of endophytism in the Arabidopsis root mycobiome.</title>
        <authorList>
            <person name="Mesny F."/>
            <person name="Miyauchi S."/>
            <person name="Thiergart T."/>
            <person name="Pickel B."/>
            <person name="Atanasova L."/>
            <person name="Karlsson M."/>
            <person name="Huettel B."/>
            <person name="Barry K.W."/>
            <person name="Haridas S."/>
            <person name="Chen C."/>
            <person name="Bauer D."/>
            <person name="Andreopoulos W."/>
            <person name="Pangilinan J."/>
            <person name="LaButti K."/>
            <person name="Riley R."/>
            <person name="Lipzen A."/>
            <person name="Clum A."/>
            <person name="Drula E."/>
            <person name="Henrissat B."/>
            <person name="Kohler A."/>
            <person name="Grigoriev I.V."/>
            <person name="Martin F.M."/>
            <person name="Hacquard S."/>
        </authorList>
    </citation>
    <scope>NUCLEOTIDE SEQUENCE</scope>
    <source>
        <strain evidence="2">MPI-CAGE-CH-0230</strain>
    </source>
</reference>
<gene>
    <name evidence="2" type="ORF">B0I36DRAFT_335897</name>
</gene>
<dbReference type="Pfam" id="PF12697">
    <property type="entry name" value="Abhydrolase_6"/>
    <property type="match status" value="1"/>
</dbReference>
<dbReference type="EMBL" id="JAGTJQ010000011">
    <property type="protein sequence ID" value="KAH7018399.1"/>
    <property type="molecule type" value="Genomic_DNA"/>
</dbReference>
<dbReference type="RefSeq" id="XP_046006666.1">
    <property type="nucleotide sequence ID" value="XM_046155538.1"/>
</dbReference>
<dbReference type="SUPFAM" id="SSF53474">
    <property type="entry name" value="alpha/beta-Hydrolases"/>
    <property type="match status" value="1"/>
</dbReference>
<dbReference type="PANTHER" id="PTHR43798">
    <property type="entry name" value="MONOACYLGLYCEROL LIPASE"/>
    <property type="match status" value="1"/>
</dbReference>
<evidence type="ECO:0000313" key="3">
    <source>
        <dbReference type="Proteomes" id="UP000756346"/>
    </source>
</evidence>
<dbReference type="Proteomes" id="UP000756346">
    <property type="component" value="Unassembled WGS sequence"/>
</dbReference>
<feature type="domain" description="AB hydrolase-1" evidence="1">
    <location>
        <begin position="26"/>
        <end position="263"/>
    </location>
</feature>
<proteinExistence type="predicted"/>
<dbReference type="GO" id="GO:0016787">
    <property type="term" value="F:hydrolase activity"/>
    <property type="evidence" value="ECO:0007669"/>
    <property type="project" value="UniProtKB-KW"/>
</dbReference>
<dbReference type="AlphaFoldDB" id="A0A9P8XUK4"/>
<accession>A0A9P8XUK4</accession>
<dbReference type="GeneID" id="70185084"/>
<name>A0A9P8XUK4_9PEZI</name>
<protein>
    <submittedName>
        <fullName evidence="2">Alpha/Beta hydrolase protein</fullName>
    </submittedName>
</protein>
<dbReference type="OrthoDB" id="408373at2759"/>
<dbReference type="GO" id="GO:0016020">
    <property type="term" value="C:membrane"/>
    <property type="evidence" value="ECO:0007669"/>
    <property type="project" value="TreeGrafter"/>
</dbReference>
<comment type="caution">
    <text evidence="2">The sequence shown here is derived from an EMBL/GenBank/DDBJ whole genome shotgun (WGS) entry which is preliminary data.</text>
</comment>